<keyword evidence="3" id="KW-1185">Reference proteome</keyword>
<dbReference type="Pfam" id="PF16137">
    <property type="entry name" value="DUF4845"/>
    <property type="match status" value="1"/>
</dbReference>
<proteinExistence type="predicted"/>
<dbReference type="InterPro" id="IPR032314">
    <property type="entry name" value="DUF4845"/>
</dbReference>
<protein>
    <submittedName>
        <fullName evidence="2">DUF4845 domain-containing protein</fullName>
    </submittedName>
</protein>
<evidence type="ECO:0000313" key="3">
    <source>
        <dbReference type="Proteomes" id="UP000824755"/>
    </source>
</evidence>
<name>A0ABX8WNI9_9GAMM</name>
<keyword evidence="1" id="KW-0472">Membrane</keyword>
<dbReference type="Proteomes" id="UP000824755">
    <property type="component" value="Chromosome"/>
</dbReference>
<reference evidence="2 3" key="1">
    <citation type="submission" date="2021-08" db="EMBL/GenBank/DDBJ databases">
        <title>Lysobacter sp. strain CJ11 Genome sequencing and assembly.</title>
        <authorList>
            <person name="Kim I."/>
        </authorList>
    </citation>
    <scope>NUCLEOTIDE SEQUENCE [LARGE SCALE GENOMIC DNA]</scope>
    <source>
        <strain evidence="2 3">CJ11</strain>
    </source>
</reference>
<feature type="transmembrane region" description="Helical" evidence="1">
    <location>
        <begin position="12"/>
        <end position="35"/>
    </location>
</feature>
<dbReference type="RefSeq" id="WP_220378998.1">
    <property type="nucleotide sequence ID" value="NZ_CP080544.1"/>
</dbReference>
<keyword evidence="1" id="KW-1133">Transmembrane helix</keyword>
<keyword evidence="1" id="KW-0812">Transmembrane</keyword>
<dbReference type="EMBL" id="CP080544">
    <property type="protein sequence ID" value="QYR52211.1"/>
    <property type="molecule type" value="Genomic_DNA"/>
</dbReference>
<sequence>MRRSQQGLSLTGFLIFLMFFGFVAWMVMKLLPAYLEYGKIKQSMKSVAQDSSVGTDAPSIREALQKRLDVNDIDQVKAKDITLRPESGERAMEYSYERRIPLVANIDLVTSFEIKEPAR</sequence>
<accession>A0ABX8WNI9</accession>
<evidence type="ECO:0000256" key="1">
    <source>
        <dbReference type="SAM" id="Phobius"/>
    </source>
</evidence>
<evidence type="ECO:0000313" key="2">
    <source>
        <dbReference type="EMBL" id="QYR52211.1"/>
    </source>
</evidence>
<organism evidence="2 3">
    <name type="scientific">Lysobacter soyae</name>
    <dbReference type="NCBI Taxonomy" id="2764185"/>
    <lineage>
        <taxon>Bacteria</taxon>
        <taxon>Pseudomonadati</taxon>
        <taxon>Pseudomonadota</taxon>
        <taxon>Gammaproteobacteria</taxon>
        <taxon>Lysobacterales</taxon>
        <taxon>Lysobacteraceae</taxon>
        <taxon>Lysobacter</taxon>
    </lineage>
</organism>
<gene>
    <name evidence="2" type="ORF">H8L67_06205</name>
</gene>